<name>A0ABV6RM61_9GAMM</name>
<feature type="chain" id="PRO_5046398077" evidence="1">
    <location>
        <begin position="32"/>
        <end position="331"/>
    </location>
</feature>
<evidence type="ECO:0000256" key="1">
    <source>
        <dbReference type="SAM" id="SignalP"/>
    </source>
</evidence>
<dbReference type="RefSeq" id="WP_386667603.1">
    <property type="nucleotide sequence ID" value="NZ_JBHLTG010000002.1"/>
</dbReference>
<proteinExistence type="predicted"/>
<comment type="caution">
    <text evidence="2">The sequence shown here is derived from an EMBL/GenBank/DDBJ whole genome shotgun (WGS) entry which is preliminary data.</text>
</comment>
<organism evidence="2 3">
    <name type="scientific">Lysobacter korlensis</name>
    <dbReference type="NCBI Taxonomy" id="553636"/>
    <lineage>
        <taxon>Bacteria</taxon>
        <taxon>Pseudomonadati</taxon>
        <taxon>Pseudomonadota</taxon>
        <taxon>Gammaproteobacteria</taxon>
        <taxon>Lysobacterales</taxon>
        <taxon>Lysobacteraceae</taxon>
        <taxon>Lysobacter</taxon>
    </lineage>
</organism>
<keyword evidence="3" id="KW-1185">Reference proteome</keyword>
<sequence>MNRTVQTRWAATAAAIACIAPAALIATPAAAAETGTLTVTVFEDRYADARFDPSLTTTAGQSDTLRSSGSVFVQDSAGNWFGTDAESTGEYVFDGIALGEAKVYTADPNSYESVAFFLTDGEQATTMPHTAFSFAGGTYLYAGGDGRLTNWSASRDHVGEGTVTVGAESTARIGMTAVTASVKVLAPGTGTPDASLADVGFVANGEQIESKLVWDGVTYYPTRASLVPNGLGITVTPADGFVVDSVVAHNSVSWPAQELTVLERDGTYYVDTTELPLYFDRAEFSVQLREAVVLTGKDECKEGGWATSDAPVFANQGQCVSFFASATRGNS</sequence>
<gene>
    <name evidence="2" type="ORF">ACFFGH_09465</name>
</gene>
<accession>A0ABV6RM61</accession>
<feature type="signal peptide" evidence="1">
    <location>
        <begin position="1"/>
        <end position="31"/>
    </location>
</feature>
<evidence type="ECO:0000313" key="3">
    <source>
        <dbReference type="Proteomes" id="UP001589896"/>
    </source>
</evidence>
<reference evidence="2 3" key="1">
    <citation type="submission" date="2024-09" db="EMBL/GenBank/DDBJ databases">
        <authorList>
            <person name="Sun Q."/>
            <person name="Mori K."/>
        </authorList>
    </citation>
    <scope>NUCLEOTIDE SEQUENCE [LARGE SCALE GENOMIC DNA]</scope>
    <source>
        <strain evidence="2 3">KCTC 23076</strain>
    </source>
</reference>
<protein>
    <submittedName>
        <fullName evidence="2">Uncharacterized protein</fullName>
    </submittedName>
</protein>
<keyword evidence="1" id="KW-0732">Signal</keyword>
<dbReference type="EMBL" id="JBHLTG010000002">
    <property type="protein sequence ID" value="MFC0678070.1"/>
    <property type="molecule type" value="Genomic_DNA"/>
</dbReference>
<dbReference type="Proteomes" id="UP001589896">
    <property type="component" value="Unassembled WGS sequence"/>
</dbReference>
<evidence type="ECO:0000313" key="2">
    <source>
        <dbReference type="EMBL" id="MFC0678070.1"/>
    </source>
</evidence>